<evidence type="ECO:0000313" key="4">
    <source>
        <dbReference type="Proteomes" id="UP000502504"/>
    </source>
</evidence>
<reference evidence="2 4" key="2">
    <citation type="submission" date="2020-03" db="EMBL/GenBank/DDBJ databases">
        <title>Is there a link between lipid content and antibiotic production in Streptomyces?</title>
        <authorList>
            <person name="David M."/>
            <person name="Lejeune C."/>
            <person name="Abreu S."/>
            <person name="Thibessard A."/>
            <person name="Leblond P."/>
            <person name="Chaminade P."/>
            <person name="Virolle M.-J."/>
        </authorList>
    </citation>
    <scope>NUCLEOTIDE SEQUENCE [LARGE SCALE GENOMIC DNA]</scope>
    <source>
        <strain evidence="2 4">DSM 41481</strain>
    </source>
</reference>
<organism evidence="2 4">
    <name type="scientific">Streptomyces antibioticus</name>
    <dbReference type="NCBI Taxonomy" id="1890"/>
    <lineage>
        <taxon>Bacteria</taxon>
        <taxon>Bacillati</taxon>
        <taxon>Actinomycetota</taxon>
        <taxon>Actinomycetes</taxon>
        <taxon>Kitasatosporales</taxon>
        <taxon>Streptomycetaceae</taxon>
        <taxon>Streptomyces</taxon>
    </lineage>
</organism>
<protein>
    <submittedName>
        <fullName evidence="2">Uncharacterized protein</fullName>
    </submittedName>
</protein>
<name>A0AAE6YFZ9_STRAT</name>
<dbReference type="AlphaFoldDB" id="A0AAE6YFZ9"/>
<proteinExistence type="predicted"/>
<dbReference type="EMBL" id="CP050692">
    <property type="protein sequence ID" value="QIT49188.1"/>
    <property type="molecule type" value="Genomic_DNA"/>
</dbReference>
<dbReference type="RefSeq" id="WP_078635975.1">
    <property type="nucleotide sequence ID" value="NZ_CM007717.1"/>
</dbReference>
<dbReference type="Proteomes" id="UP000190306">
    <property type="component" value="Chromosome"/>
</dbReference>
<accession>A0AAE6YFZ9</accession>
<evidence type="ECO:0000313" key="3">
    <source>
        <dbReference type="Proteomes" id="UP000190306"/>
    </source>
</evidence>
<dbReference type="Proteomes" id="UP000502504">
    <property type="component" value="Chromosome"/>
</dbReference>
<sequence length="95" mass="10668">MEDLESWLDEEAPSKPIVLARSVQTCFGCPSQWDAWTSDGKYLYLRFRWGSGTVDNDQGETIASFDTDDKWAGVIDLDEFCACAGLQLADDHERA</sequence>
<keyword evidence="3" id="KW-1185">Reference proteome</keyword>
<dbReference type="EMBL" id="LHQL01000014">
    <property type="protein sequence ID" value="OOQ47295.1"/>
    <property type="molecule type" value="Genomic_DNA"/>
</dbReference>
<reference evidence="1 3" key="1">
    <citation type="submission" date="2015-07" db="EMBL/GenBank/DDBJ databases">
        <title>Draft Genome Sequence of Streptomyces antibioticus, IMRU 3720 reveals insights in the evolution of actinomycin biosynthetic gene clusters in Streptomyces.</title>
        <authorList>
            <person name="Crnovcic I."/>
            <person name="Ruckert C."/>
            <person name="Kalinowksi J."/>
            <person name="Keller U."/>
        </authorList>
    </citation>
    <scope>NUCLEOTIDE SEQUENCE [LARGE SCALE GENOMIC DNA]</scope>
    <source>
        <strain evidence="1 3">DSM 41481</strain>
    </source>
</reference>
<evidence type="ECO:0000313" key="2">
    <source>
        <dbReference type="EMBL" id="QIT49188.1"/>
    </source>
</evidence>
<gene>
    <name evidence="1" type="ORF">AFM16_31640</name>
    <name evidence="2" type="ORF">HCX60_32195</name>
</gene>
<evidence type="ECO:0000313" key="1">
    <source>
        <dbReference type="EMBL" id="OOQ47295.1"/>
    </source>
</evidence>